<dbReference type="EMBL" id="JAIWYP010000011">
    <property type="protein sequence ID" value="KAH3739457.1"/>
    <property type="molecule type" value="Genomic_DNA"/>
</dbReference>
<evidence type="ECO:0000313" key="1">
    <source>
        <dbReference type="EMBL" id="KAH3739457.1"/>
    </source>
</evidence>
<evidence type="ECO:0000313" key="2">
    <source>
        <dbReference type="Proteomes" id="UP000828390"/>
    </source>
</evidence>
<dbReference type="AlphaFoldDB" id="A0A9D4D658"/>
<protein>
    <submittedName>
        <fullName evidence="1">Uncharacterized protein</fullName>
    </submittedName>
</protein>
<reference evidence="1" key="1">
    <citation type="journal article" date="2019" name="bioRxiv">
        <title>The Genome of the Zebra Mussel, Dreissena polymorpha: A Resource for Invasive Species Research.</title>
        <authorList>
            <person name="McCartney M.A."/>
            <person name="Auch B."/>
            <person name="Kono T."/>
            <person name="Mallez S."/>
            <person name="Zhang Y."/>
            <person name="Obille A."/>
            <person name="Becker A."/>
            <person name="Abrahante J.E."/>
            <person name="Garbe J."/>
            <person name="Badalamenti J.P."/>
            <person name="Herman A."/>
            <person name="Mangelson H."/>
            <person name="Liachko I."/>
            <person name="Sullivan S."/>
            <person name="Sone E.D."/>
            <person name="Koren S."/>
            <person name="Silverstein K.A.T."/>
            <person name="Beckman K.B."/>
            <person name="Gohl D.M."/>
        </authorList>
    </citation>
    <scope>NUCLEOTIDE SEQUENCE</scope>
    <source>
        <strain evidence="1">Duluth1</strain>
        <tissue evidence="1">Whole animal</tissue>
    </source>
</reference>
<accession>A0A9D4D658</accession>
<organism evidence="1 2">
    <name type="scientific">Dreissena polymorpha</name>
    <name type="common">Zebra mussel</name>
    <name type="synonym">Mytilus polymorpha</name>
    <dbReference type="NCBI Taxonomy" id="45954"/>
    <lineage>
        <taxon>Eukaryota</taxon>
        <taxon>Metazoa</taxon>
        <taxon>Spiralia</taxon>
        <taxon>Lophotrochozoa</taxon>
        <taxon>Mollusca</taxon>
        <taxon>Bivalvia</taxon>
        <taxon>Autobranchia</taxon>
        <taxon>Heteroconchia</taxon>
        <taxon>Euheterodonta</taxon>
        <taxon>Imparidentia</taxon>
        <taxon>Neoheterodontei</taxon>
        <taxon>Myida</taxon>
        <taxon>Dreissenoidea</taxon>
        <taxon>Dreissenidae</taxon>
        <taxon>Dreissena</taxon>
    </lineage>
</organism>
<name>A0A9D4D658_DREPO</name>
<dbReference type="Proteomes" id="UP000828390">
    <property type="component" value="Unassembled WGS sequence"/>
</dbReference>
<sequence>MSQGEKIVRPIQDSNPGHLAYRASALPTELTGPPHNFSPYVTQFRTCPGFESRTGRTIFSPCDILVPEPVTPRLQGERSPD</sequence>
<keyword evidence="2" id="KW-1185">Reference proteome</keyword>
<reference evidence="1" key="2">
    <citation type="submission" date="2020-11" db="EMBL/GenBank/DDBJ databases">
        <authorList>
            <person name="McCartney M.A."/>
            <person name="Auch B."/>
            <person name="Kono T."/>
            <person name="Mallez S."/>
            <person name="Becker A."/>
            <person name="Gohl D.M."/>
            <person name="Silverstein K.A.T."/>
            <person name="Koren S."/>
            <person name="Bechman K.B."/>
            <person name="Herman A."/>
            <person name="Abrahante J.E."/>
            <person name="Garbe J."/>
        </authorList>
    </citation>
    <scope>NUCLEOTIDE SEQUENCE</scope>
    <source>
        <strain evidence="1">Duluth1</strain>
        <tissue evidence="1">Whole animal</tissue>
    </source>
</reference>
<gene>
    <name evidence="1" type="ORF">DPMN_046109</name>
</gene>
<proteinExistence type="predicted"/>
<comment type="caution">
    <text evidence="1">The sequence shown here is derived from an EMBL/GenBank/DDBJ whole genome shotgun (WGS) entry which is preliminary data.</text>
</comment>
<dbReference type="AntiFam" id="ANF00011">
    <property type="entry name" value="tRNA translation"/>
</dbReference>